<evidence type="ECO:0000256" key="4">
    <source>
        <dbReference type="ARBA" id="ARBA00022553"/>
    </source>
</evidence>
<evidence type="ECO:0000313" key="13">
    <source>
        <dbReference type="Proteomes" id="UP001596230"/>
    </source>
</evidence>
<evidence type="ECO:0000256" key="6">
    <source>
        <dbReference type="ARBA" id="ARBA00022683"/>
    </source>
</evidence>
<dbReference type="Pfam" id="PF00359">
    <property type="entry name" value="PTS_EIIA_2"/>
    <property type="match status" value="1"/>
</dbReference>
<feature type="domain" description="PTS EIIA type-2" evidence="11">
    <location>
        <begin position="6"/>
        <end position="150"/>
    </location>
</feature>
<keyword evidence="5 12" id="KW-0808">Transferase</keyword>
<evidence type="ECO:0000256" key="7">
    <source>
        <dbReference type="ARBA" id="ARBA00022777"/>
    </source>
</evidence>
<evidence type="ECO:0000256" key="1">
    <source>
        <dbReference type="ARBA" id="ARBA00004496"/>
    </source>
</evidence>
<dbReference type="InterPro" id="IPR016152">
    <property type="entry name" value="PTrfase/Anion_transptr"/>
</dbReference>
<dbReference type="PANTHER" id="PTHR36203">
    <property type="entry name" value="ASCORBATE-SPECIFIC PTS SYSTEM EIIA COMPONENT"/>
    <property type="match status" value="1"/>
</dbReference>
<accession>A0ABW1W4H0</accession>
<keyword evidence="2" id="KW-0813">Transport</keyword>
<evidence type="ECO:0000256" key="5">
    <source>
        <dbReference type="ARBA" id="ARBA00022679"/>
    </source>
</evidence>
<dbReference type="RefSeq" id="WP_212715011.1">
    <property type="nucleotide sequence ID" value="NZ_BAAAFX010000013.1"/>
</dbReference>
<dbReference type="GO" id="GO:0016740">
    <property type="term" value="F:transferase activity"/>
    <property type="evidence" value="ECO:0007669"/>
    <property type="project" value="UniProtKB-KW"/>
</dbReference>
<dbReference type="PANTHER" id="PTHR36203:SF1">
    <property type="entry name" value="ASCORBATE-SPECIFIC PTS SYSTEM EIIA COMPONENT"/>
    <property type="match status" value="1"/>
</dbReference>
<dbReference type="NCBIfam" id="NF007694">
    <property type="entry name" value="PRK10372.1"/>
    <property type="match status" value="1"/>
</dbReference>
<dbReference type="Gene3D" id="3.40.930.10">
    <property type="entry name" value="Mannitol-specific EII, Chain A"/>
    <property type="match status" value="1"/>
</dbReference>
<keyword evidence="4" id="KW-0597">Phosphoprotein</keyword>
<protein>
    <recommendedName>
        <fullName evidence="9">Ascorbate-specific PTS system EIIA component</fullName>
    </recommendedName>
    <alternativeName>
        <fullName evidence="10">Ascorbate-specific phosphotransferase enzyme IIA component</fullName>
    </alternativeName>
</protein>
<evidence type="ECO:0000256" key="10">
    <source>
        <dbReference type="ARBA" id="ARBA00042072"/>
    </source>
</evidence>
<dbReference type="EMBL" id="JBHSUB010000019">
    <property type="protein sequence ID" value="MFC6379548.1"/>
    <property type="molecule type" value="Genomic_DNA"/>
</dbReference>
<evidence type="ECO:0000256" key="2">
    <source>
        <dbReference type="ARBA" id="ARBA00022448"/>
    </source>
</evidence>
<dbReference type="SUPFAM" id="SSF55804">
    <property type="entry name" value="Phoshotransferase/anion transport protein"/>
    <property type="match status" value="1"/>
</dbReference>
<gene>
    <name evidence="12" type="primary">ulaC</name>
    <name evidence="12" type="ORF">ACFP9W_15965</name>
</gene>
<evidence type="ECO:0000256" key="3">
    <source>
        <dbReference type="ARBA" id="ARBA00022490"/>
    </source>
</evidence>
<dbReference type="Proteomes" id="UP001596230">
    <property type="component" value="Unassembled WGS sequence"/>
</dbReference>
<proteinExistence type="predicted"/>
<evidence type="ECO:0000259" key="11">
    <source>
        <dbReference type="PROSITE" id="PS51094"/>
    </source>
</evidence>
<comment type="function">
    <text evidence="8">The phosphoenolpyruvate-dependent sugar phosphotransferase system (sugar PTS), a major carbohydrate active transport system, catalyzes the phosphorylation of incoming sugar substrates concomitantly with their translocation across the cell membrane. The enzyme II UlaABC PTS system is involved in ascorbate transport.</text>
</comment>
<keyword evidence="3" id="KW-0963">Cytoplasm</keyword>
<sequence>MKLSDSLRDNNSVRLQAEADNWQQAIKIGTDLLVGAGVVLPEYYEAILAGVRRFGPYFLLAPGLAMPHARPEEGVLRNGFALVTLKTPVCFGDEDNDPIDILVTLAACDARTHQEEGIRQIVQLFEDPENFQKIRDCRHPQQVLELINQSSLPTGH</sequence>
<organism evidence="12 13">
    <name type="scientific">Tatumella terrea</name>
    <dbReference type="NCBI Taxonomy" id="419007"/>
    <lineage>
        <taxon>Bacteria</taxon>
        <taxon>Pseudomonadati</taxon>
        <taxon>Pseudomonadota</taxon>
        <taxon>Gammaproteobacteria</taxon>
        <taxon>Enterobacterales</taxon>
        <taxon>Erwiniaceae</taxon>
        <taxon>Tatumella</taxon>
    </lineage>
</organism>
<comment type="caution">
    <text evidence="12">The sequence shown here is derived from an EMBL/GenBank/DDBJ whole genome shotgun (WGS) entry which is preliminary data.</text>
</comment>
<dbReference type="InterPro" id="IPR002178">
    <property type="entry name" value="PTS_EIIA_type-2_dom"/>
</dbReference>
<name>A0ABW1W4H0_9GAMM</name>
<keyword evidence="6" id="KW-0598">Phosphotransferase system</keyword>
<dbReference type="CDD" id="cd00211">
    <property type="entry name" value="PTS_IIA_fru"/>
    <property type="match status" value="1"/>
</dbReference>
<comment type="subcellular location">
    <subcellularLocation>
        <location evidence="1">Cytoplasm</location>
    </subcellularLocation>
</comment>
<dbReference type="PROSITE" id="PS51094">
    <property type="entry name" value="PTS_EIIA_TYPE_2"/>
    <property type="match status" value="1"/>
</dbReference>
<dbReference type="InterPro" id="IPR051351">
    <property type="entry name" value="Ascorbate-PTS_EIIA_comp"/>
</dbReference>
<keyword evidence="7" id="KW-0418">Kinase</keyword>
<evidence type="ECO:0000313" key="12">
    <source>
        <dbReference type="EMBL" id="MFC6379548.1"/>
    </source>
</evidence>
<keyword evidence="13" id="KW-1185">Reference proteome</keyword>
<reference evidence="13" key="1">
    <citation type="journal article" date="2019" name="Int. J. Syst. Evol. Microbiol.">
        <title>The Global Catalogue of Microorganisms (GCM) 10K type strain sequencing project: providing services to taxonomists for standard genome sequencing and annotation.</title>
        <authorList>
            <consortium name="The Broad Institute Genomics Platform"/>
            <consortium name="The Broad Institute Genome Sequencing Center for Infectious Disease"/>
            <person name="Wu L."/>
            <person name="Ma J."/>
        </authorList>
    </citation>
    <scope>NUCLEOTIDE SEQUENCE [LARGE SCALE GENOMIC DNA]</scope>
    <source>
        <strain evidence="13">CGMCC 1.18518</strain>
    </source>
</reference>
<evidence type="ECO:0000256" key="8">
    <source>
        <dbReference type="ARBA" id="ARBA00037387"/>
    </source>
</evidence>
<evidence type="ECO:0000256" key="9">
    <source>
        <dbReference type="ARBA" id="ARBA00041175"/>
    </source>
</evidence>